<reference evidence="11 12" key="1">
    <citation type="journal article" date="2015" name="Antonie Van Leeuwenhoek">
        <title>Lampropedia puyangensis sp. nov., isolated from symptomatic bark of Populus ? euramericana canker and emended description of Lampropedia hyalina (Ehrenberg 1832) Lee et al. 2004.</title>
        <authorList>
            <person name="Li Y."/>
            <person name="Wang T."/>
            <person name="Piao C.G."/>
            <person name="Wang L.F."/>
            <person name="Tian G.Z."/>
            <person name="Zhu T.H."/>
            <person name="Guo M.W."/>
        </authorList>
    </citation>
    <scope>NUCLEOTIDE SEQUENCE [LARGE SCALE GENOMIC DNA]</scope>
    <source>
        <strain evidence="11 12">2-bin</strain>
    </source>
</reference>
<dbReference type="GO" id="GO:0015740">
    <property type="term" value="P:C4-dicarboxylate transport"/>
    <property type="evidence" value="ECO:0007669"/>
    <property type="project" value="TreeGrafter"/>
</dbReference>
<evidence type="ECO:0000256" key="7">
    <source>
        <dbReference type="ARBA" id="ARBA00023136"/>
    </source>
</evidence>
<accession>A0A4S8FBY0</accession>
<dbReference type="AlphaFoldDB" id="A0A4S8FBY0"/>
<dbReference type="Pfam" id="PF04290">
    <property type="entry name" value="DctQ"/>
    <property type="match status" value="1"/>
</dbReference>
<feature type="transmembrane region" description="Helical" evidence="9">
    <location>
        <begin position="43"/>
        <end position="59"/>
    </location>
</feature>
<evidence type="ECO:0000256" key="3">
    <source>
        <dbReference type="ARBA" id="ARBA00022475"/>
    </source>
</evidence>
<dbReference type="OrthoDB" id="9815614at2"/>
<protein>
    <recommendedName>
        <fullName evidence="9">TRAP transporter small permease protein</fullName>
    </recommendedName>
</protein>
<comment type="subcellular location">
    <subcellularLocation>
        <location evidence="1 9">Cell inner membrane</location>
        <topology evidence="1 9">Multi-pass membrane protein</topology>
    </subcellularLocation>
</comment>
<dbReference type="Proteomes" id="UP000308917">
    <property type="component" value="Unassembled WGS sequence"/>
</dbReference>
<keyword evidence="6 9" id="KW-1133">Transmembrane helix</keyword>
<feature type="transmembrane region" description="Helical" evidence="9">
    <location>
        <begin position="79"/>
        <end position="100"/>
    </location>
</feature>
<evidence type="ECO:0000259" key="10">
    <source>
        <dbReference type="Pfam" id="PF04290"/>
    </source>
</evidence>
<evidence type="ECO:0000313" key="12">
    <source>
        <dbReference type="Proteomes" id="UP000308917"/>
    </source>
</evidence>
<keyword evidence="3" id="KW-1003">Cell membrane</keyword>
<keyword evidence="7 9" id="KW-0472">Membrane</keyword>
<keyword evidence="2 9" id="KW-0813">Transport</keyword>
<evidence type="ECO:0000256" key="2">
    <source>
        <dbReference type="ARBA" id="ARBA00022448"/>
    </source>
</evidence>
<name>A0A4S8FBY0_9BURK</name>
<evidence type="ECO:0000256" key="4">
    <source>
        <dbReference type="ARBA" id="ARBA00022519"/>
    </source>
</evidence>
<evidence type="ECO:0000256" key="5">
    <source>
        <dbReference type="ARBA" id="ARBA00022692"/>
    </source>
</evidence>
<comment type="caution">
    <text evidence="11">The sequence shown here is derived from an EMBL/GenBank/DDBJ whole genome shotgun (WGS) entry which is preliminary data.</text>
</comment>
<evidence type="ECO:0000256" key="1">
    <source>
        <dbReference type="ARBA" id="ARBA00004429"/>
    </source>
</evidence>
<sequence>MKYLEKLATFLAGFTLFVLVAITIGGVVMRYFFNSPWHWTEEMSGLLMVWIVFLGMAVAERQETNLTISFITDSLKPKLSALVNLIMCVLSVVLLAYMAWLGYKLAGTSQFRLTQILKVSWYWVYLAVPLGAGLTVLFTLPQIKRHVCTLLGKEGSAP</sequence>
<dbReference type="InterPro" id="IPR055348">
    <property type="entry name" value="DctQ"/>
</dbReference>
<evidence type="ECO:0000256" key="6">
    <source>
        <dbReference type="ARBA" id="ARBA00022989"/>
    </source>
</evidence>
<evidence type="ECO:0000313" key="11">
    <source>
        <dbReference type="EMBL" id="THU04054.1"/>
    </source>
</evidence>
<comment type="similarity">
    <text evidence="8 9">Belongs to the TRAP transporter small permease family.</text>
</comment>
<comment type="function">
    <text evidence="9">Part of the tripartite ATP-independent periplasmic (TRAP) transport system.</text>
</comment>
<dbReference type="PANTHER" id="PTHR35011:SF5">
    <property type="entry name" value="SIALIC ACID TRAP TRANSPORTER SMALL PERMEASE PROTEIN SIAQ"/>
    <property type="match status" value="1"/>
</dbReference>
<dbReference type="InterPro" id="IPR007387">
    <property type="entry name" value="TRAP_DctQ"/>
</dbReference>
<dbReference type="RefSeq" id="WP_136572620.1">
    <property type="nucleotide sequence ID" value="NZ_STFG01000003.1"/>
</dbReference>
<feature type="transmembrane region" description="Helical" evidence="9">
    <location>
        <begin position="120"/>
        <end position="140"/>
    </location>
</feature>
<gene>
    <name evidence="11" type="ORF">E9531_04835</name>
</gene>
<dbReference type="GO" id="GO:0005886">
    <property type="term" value="C:plasma membrane"/>
    <property type="evidence" value="ECO:0007669"/>
    <property type="project" value="UniProtKB-SubCell"/>
</dbReference>
<keyword evidence="5 9" id="KW-0812">Transmembrane</keyword>
<organism evidence="11 12">
    <name type="scientific">Lampropedia puyangensis</name>
    <dbReference type="NCBI Taxonomy" id="1330072"/>
    <lineage>
        <taxon>Bacteria</taxon>
        <taxon>Pseudomonadati</taxon>
        <taxon>Pseudomonadota</taxon>
        <taxon>Betaproteobacteria</taxon>
        <taxon>Burkholderiales</taxon>
        <taxon>Comamonadaceae</taxon>
        <taxon>Lampropedia</taxon>
    </lineage>
</organism>
<feature type="domain" description="Tripartite ATP-independent periplasmic transporters DctQ component" evidence="10">
    <location>
        <begin position="19"/>
        <end position="148"/>
    </location>
</feature>
<comment type="subunit">
    <text evidence="9">The complex comprises the extracytoplasmic solute receptor protein and the two transmembrane proteins.</text>
</comment>
<evidence type="ECO:0000256" key="8">
    <source>
        <dbReference type="ARBA" id="ARBA00038436"/>
    </source>
</evidence>
<proteinExistence type="inferred from homology"/>
<dbReference type="EMBL" id="STFG01000003">
    <property type="protein sequence ID" value="THU04054.1"/>
    <property type="molecule type" value="Genomic_DNA"/>
</dbReference>
<keyword evidence="12" id="KW-1185">Reference proteome</keyword>
<keyword evidence="4 9" id="KW-0997">Cell inner membrane</keyword>
<feature type="transmembrane region" description="Helical" evidence="9">
    <location>
        <begin position="7"/>
        <end position="31"/>
    </location>
</feature>
<dbReference type="PANTHER" id="PTHR35011">
    <property type="entry name" value="2,3-DIKETO-L-GULONATE TRAP TRANSPORTER SMALL PERMEASE PROTEIN YIAM"/>
    <property type="match status" value="1"/>
</dbReference>
<evidence type="ECO:0000256" key="9">
    <source>
        <dbReference type="RuleBase" id="RU369079"/>
    </source>
</evidence>
<dbReference type="GO" id="GO:0022857">
    <property type="term" value="F:transmembrane transporter activity"/>
    <property type="evidence" value="ECO:0007669"/>
    <property type="project" value="UniProtKB-UniRule"/>
</dbReference>